<dbReference type="RefSeq" id="XP_047779804.1">
    <property type="nucleotide sequence ID" value="XM_047927352.1"/>
</dbReference>
<protein>
    <recommendedName>
        <fullName evidence="3">F-box domain-containing protein</fullName>
    </recommendedName>
</protein>
<evidence type="ECO:0008006" key="3">
    <source>
        <dbReference type="Google" id="ProtNLM"/>
    </source>
</evidence>
<sequence>MQAQLFAQLFSQPGPQPLPPPQQHPSPFPYLPMDLLRRILHLGNLRNKDILSVAATCRTLQRCAPMAYNSIHFPLDATCGSMPGLLRLMDHLTLLLRTFDDNRGHPTHVFRVSLFDPRSFPVEVSPPVEQGIDIFDALNESAEMYARLLSDLDYSLAQLIDPQTTPNLRAFILDASATGQLLPFLRTLMELARDDQRPLAELGLIRVCTSAGVTVPLPLTNDRPTMPVRNLQVKRITIRSEDVQLSRAFLAQPVGVRALDFRESVMTSEPWEAVFGGGLRTTGSARTVKQLCLTCGGRNPEFEDHSEFVSYALATGWGSLATLSISAFFKLEHLTVLGQCPLRRLRLTVNVDDQFMPEFGPHLLSGILDIFPNLEEIVLDHMRATLYSYSLTEELLVEWSTTVRQTPTLRVLALSALFVVEAIDCGSDYADVGTVCSDVEMSDSIETSLSLSDNLSNKANPMSPEYFFDELVAFSEDFFDRHLHSESLQELRFLYEDPESGYTESIGFRPHAVSRLALLPDEAERRAYVAVHVDTAYDVFWQPRWRQKPDDYFRSFLYTYEDRQNED</sequence>
<evidence type="ECO:0000313" key="1">
    <source>
        <dbReference type="EMBL" id="KAH9837766.1"/>
    </source>
</evidence>
<keyword evidence="2" id="KW-1185">Reference proteome</keyword>
<organism evidence="1 2">
    <name type="scientific">Rhodofomes roseus</name>
    <dbReference type="NCBI Taxonomy" id="34475"/>
    <lineage>
        <taxon>Eukaryota</taxon>
        <taxon>Fungi</taxon>
        <taxon>Dikarya</taxon>
        <taxon>Basidiomycota</taxon>
        <taxon>Agaricomycotina</taxon>
        <taxon>Agaricomycetes</taxon>
        <taxon>Polyporales</taxon>
        <taxon>Rhodofomes</taxon>
    </lineage>
</organism>
<dbReference type="Proteomes" id="UP000814176">
    <property type="component" value="Unassembled WGS sequence"/>
</dbReference>
<proteinExistence type="predicted"/>
<dbReference type="EMBL" id="JADCUA010000008">
    <property type="protein sequence ID" value="KAH9837766.1"/>
    <property type="molecule type" value="Genomic_DNA"/>
</dbReference>
<name>A0ABQ8KID6_9APHY</name>
<accession>A0ABQ8KID6</accession>
<comment type="caution">
    <text evidence="1">The sequence shown here is derived from an EMBL/GenBank/DDBJ whole genome shotgun (WGS) entry which is preliminary data.</text>
</comment>
<evidence type="ECO:0000313" key="2">
    <source>
        <dbReference type="Proteomes" id="UP000814176"/>
    </source>
</evidence>
<gene>
    <name evidence="1" type="ORF">C8Q71DRAFT_856949</name>
</gene>
<dbReference type="GeneID" id="72008084"/>
<reference evidence="1 2" key="1">
    <citation type="journal article" date="2021" name="Environ. Microbiol.">
        <title>Gene family expansions and transcriptome signatures uncover fungal adaptations to wood decay.</title>
        <authorList>
            <person name="Hage H."/>
            <person name="Miyauchi S."/>
            <person name="Viragh M."/>
            <person name="Drula E."/>
            <person name="Min B."/>
            <person name="Chaduli D."/>
            <person name="Navarro D."/>
            <person name="Favel A."/>
            <person name="Norest M."/>
            <person name="Lesage-Meessen L."/>
            <person name="Balint B."/>
            <person name="Merenyi Z."/>
            <person name="de Eugenio L."/>
            <person name="Morin E."/>
            <person name="Martinez A.T."/>
            <person name="Baldrian P."/>
            <person name="Stursova M."/>
            <person name="Martinez M.J."/>
            <person name="Novotny C."/>
            <person name="Magnuson J.K."/>
            <person name="Spatafora J.W."/>
            <person name="Maurice S."/>
            <person name="Pangilinan J."/>
            <person name="Andreopoulos W."/>
            <person name="LaButti K."/>
            <person name="Hundley H."/>
            <person name="Na H."/>
            <person name="Kuo A."/>
            <person name="Barry K."/>
            <person name="Lipzen A."/>
            <person name="Henrissat B."/>
            <person name="Riley R."/>
            <person name="Ahrendt S."/>
            <person name="Nagy L.G."/>
            <person name="Grigoriev I.V."/>
            <person name="Martin F."/>
            <person name="Rosso M.N."/>
        </authorList>
    </citation>
    <scope>NUCLEOTIDE SEQUENCE [LARGE SCALE GENOMIC DNA]</scope>
    <source>
        <strain evidence="1 2">CIRM-BRFM 1785</strain>
    </source>
</reference>